<evidence type="ECO:0000256" key="1">
    <source>
        <dbReference type="ARBA" id="ARBA00001933"/>
    </source>
</evidence>
<evidence type="ECO:0000256" key="2">
    <source>
        <dbReference type="ARBA" id="ARBA00012224"/>
    </source>
</evidence>
<evidence type="ECO:0000256" key="3">
    <source>
        <dbReference type="ARBA" id="ARBA00022898"/>
    </source>
</evidence>
<organism evidence="7 8">
    <name type="scientific">Bifidobacterium anseris</name>
    <dbReference type="NCBI Taxonomy" id="2020963"/>
    <lineage>
        <taxon>Bacteria</taxon>
        <taxon>Bacillati</taxon>
        <taxon>Actinomycetota</taxon>
        <taxon>Actinomycetes</taxon>
        <taxon>Bifidobacteriales</taxon>
        <taxon>Bifidobacteriaceae</taxon>
        <taxon>Bifidobacterium</taxon>
    </lineage>
</organism>
<feature type="domain" description="Aminotransferase class I/classII large" evidence="6">
    <location>
        <begin position="39"/>
        <end position="380"/>
    </location>
</feature>
<dbReference type="NCBIfam" id="TIGR04350">
    <property type="entry name" value="C_S_lyase_PatB"/>
    <property type="match status" value="1"/>
</dbReference>
<evidence type="ECO:0000313" key="8">
    <source>
        <dbReference type="Proteomes" id="UP000234935"/>
    </source>
</evidence>
<dbReference type="InterPro" id="IPR015421">
    <property type="entry name" value="PyrdxlP-dep_Trfase_major"/>
</dbReference>
<dbReference type="Proteomes" id="UP000234935">
    <property type="component" value="Unassembled WGS sequence"/>
</dbReference>
<comment type="cofactor">
    <cofactor evidence="1">
        <name>pyridoxal 5'-phosphate</name>
        <dbReference type="ChEBI" id="CHEBI:597326"/>
    </cofactor>
</comment>
<dbReference type="RefSeq" id="WP_101671120.1">
    <property type="nucleotide sequence ID" value="NZ_NMYC01000001.1"/>
</dbReference>
<dbReference type="PANTHER" id="PTHR43525">
    <property type="entry name" value="PROTEIN MALY"/>
    <property type="match status" value="1"/>
</dbReference>
<dbReference type="InterPro" id="IPR015424">
    <property type="entry name" value="PyrdxlP-dep_Trfase"/>
</dbReference>
<keyword evidence="4" id="KW-0456">Lyase</keyword>
<name>A0A2N5J2C0_9BIFI</name>
<dbReference type="OrthoDB" id="3224382at2"/>
<dbReference type="GO" id="GO:0047804">
    <property type="term" value="F:cysteine-S-conjugate beta-lyase activity"/>
    <property type="evidence" value="ECO:0007669"/>
    <property type="project" value="UniProtKB-EC"/>
</dbReference>
<dbReference type="PANTHER" id="PTHR43525:SF1">
    <property type="entry name" value="PROTEIN MALY"/>
    <property type="match status" value="1"/>
</dbReference>
<keyword evidence="3" id="KW-0663">Pyridoxal phosphate</keyword>
<evidence type="ECO:0000256" key="5">
    <source>
        <dbReference type="ARBA" id="ARBA00037974"/>
    </source>
</evidence>
<dbReference type="Gene3D" id="3.90.1150.10">
    <property type="entry name" value="Aspartate Aminotransferase, domain 1"/>
    <property type="match status" value="1"/>
</dbReference>
<dbReference type="InterPro" id="IPR051798">
    <property type="entry name" value="Class-II_PLP-Dep_Aminotrans"/>
</dbReference>
<comment type="caution">
    <text evidence="7">The sequence shown here is derived from an EMBL/GenBank/DDBJ whole genome shotgun (WGS) entry which is preliminary data.</text>
</comment>
<gene>
    <name evidence="7" type="ORF">CGZ88_0501</name>
</gene>
<keyword evidence="8" id="KW-1185">Reference proteome</keyword>
<dbReference type="InterPro" id="IPR015422">
    <property type="entry name" value="PyrdxlP-dep_Trfase_small"/>
</dbReference>
<evidence type="ECO:0000256" key="4">
    <source>
        <dbReference type="ARBA" id="ARBA00023239"/>
    </source>
</evidence>
<reference evidence="7 8" key="1">
    <citation type="submission" date="2017-07" db="EMBL/GenBank/DDBJ databases">
        <title>Bifidobacterium novel species.</title>
        <authorList>
            <person name="Lugli G.A."/>
            <person name="Milani C."/>
            <person name="Duranti S."/>
            <person name="Mangifesta M."/>
        </authorList>
    </citation>
    <scope>NUCLEOTIDE SEQUENCE [LARGE SCALE GENOMIC DNA]</scope>
    <source>
        <strain evidence="8">Goo31D</strain>
    </source>
</reference>
<protein>
    <recommendedName>
        <fullName evidence="2">cysteine-S-conjugate beta-lyase</fullName>
        <ecNumber evidence="2">4.4.1.13</ecNumber>
    </recommendedName>
</protein>
<dbReference type="AlphaFoldDB" id="A0A2N5J2C0"/>
<evidence type="ECO:0000313" key="7">
    <source>
        <dbReference type="EMBL" id="PLS28339.1"/>
    </source>
</evidence>
<dbReference type="Gene3D" id="3.40.640.10">
    <property type="entry name" value="Type I PLP-dependent aspartate aminotransferase-like (Major domain)"/>
    <property type="match status" value="1"/>
</dbReference>
<evidence type="ECO:0000259" key="6">
    <source>
        <dbReference type="Pfam" id="PF00155"/>
    </source>
</evidence>
<dbReference type="InterPro" id="IPR004839">
    <property type="entry name" value="Aminotransferase_I/II_large"/>
</dbReference>
<comment type="similarity">
    <text evidence="5">Belongs to the class-II pyridoxal-phosphate-dependent aminotransferase family. MalY/PatB cystathionine beta-lyase subfamily.</text>
</comment>
<dbReference type="GO" id="GO:0030170">
    <property type="term" value="F:pyridoxal phosphate binding"/>
    <property type="evidence" value="ECO:0007669"/>
    <property type="project" value="InterPro"/>
</dbReference>
<sequence>MSAALEHVSGFDDEVSRDGIFSMKWDVASGELPMWVADMDFRTAPAIREALAKRVENGTFGYTDVPAEFMRAVAQWWGRQYGMDVDPAHVTFVSGVVPAISSLVRSLTNVAEKVVIQPPVYNIFTNSIVNNGRRVLTNPLKYEHGRYAIDFDDLEEKLADPLARLMIVCNPHNPTGNVWSREDLAHIGELCAKHDVTVVSDEIHCDVIRPGMTHTPFAAASETNRRISVTCSSPSKAFNTAGLHSAYFFADDAGLRARAVRGVNTDEVAEPNDFAVQTLIAAYTDGADWLRRLNAVVQRNKDYAAEQLAAHAAGLTPAPSDATYLLWIDCSRLLDEAGDTTAERFCDYLREHTGLALSYGGIYGVNGERFVRMNLGTRADLVVDGVGRLIAGARDYVGHR</sequence>
<dbReference type="CDD" id="cd00609">
    <property type="entry name" value="AAT_like"/>
    <property type="match status" value="1"/>
</dbReference>
<proteinExistence type="inferred from homology"/>
<accession>A0A2N5J2C0</accession>
<dbReference type="EMBL" id="NMYC01000001">
    <property type="protein sequence ID" value="PLS28339.1"/>
    <property type="molecule type" value="Genomic_DNA"/>
</dbReference>
<dbReference type="Pfam" id="PF00155">
    <property type="entry name" value="Aminotran_1_2"/>
    <property type="match status" value="1"/>
</dbReference>
<dbReference type="InterPro" id="IPR027619">
    <property type="entry name" value="C-S_lyase_PatB-like"/>
</dbReference>
<dbReference type="EC" id="4.4.1.13" evidence="2"/>
<dbReference type="SUPFAM" id="SSF53383">
    <property type="entry name" value="PLP-dependent transferases"/>
    <property type="match status" value="1"/>
</dbReference>